<dbReference type="STRING" id="690417.IC63_13455"/>
<proteinExistence type="predicted"/>
<protein>
    <submittedName>
        <fullName evidence="1">Uncharacterized protein</fullName>
    </submittedName>
</protein>
<organism evidence="1 2">
    <name type="scientific">Paracoccus sphaerophysae</name>
    <dbReference type="NCBI Taxonomy" id="690417"/>
    <lineage>
        <taxon>Bacteria</taxon>
        <taxon>Pseudomonadati</taxon>
        <taxon>Pseudomonadota</taxon>
        <taxon>Alphaproteobacteria</taxon>
        <taxon>Rhodobacterales</taxon>
        <taxon>Paracoccaceae</taxon>
        <taxon>Paracoccus</taxon>
    </lineage>
</organism>
<evidence type="ECO:0000313" key="2">
    <source>
        <dbReference type="Proteomes" id="UP000029917"/>
    </source>
</evidence>
<dbReference type="AlphaFoldDB" id="A0A099EYI6"/>
<reference evidence="1 2" key="1">
    <citation type="submission" date="2014-09" db="EMBL/GenBank/DDBJ databases">
        <authorList>
            <person name="McGinnis J.M."/>
            <person name="Wolfgang W.J."/>
        </authorList>
    </citation>
    <scope>NUCLEOTIDE SEQUENCE [LARGE SCALE GENOMIC DNA]</scope>
    <source>
        <strain evidence="1 2">HAMBI 3106</strain>
    </source>
</reference>
<keyword evidence="2" id="KW-1185">Reference proteome</keyword>
<reference evidence="1 2" key="2">
    <citation type="submission" date="2014-10" db="EMBL/GenBank/DDBJ databases">
        <title>Paracoccus sanguinis sp. nov., isolated from clinical specimens of New York State patients.</title>
        <authorList>
            <person name="Mingle L.A."/>
            <person name="Cole J.A."/>
            <person name="Lapierre P."/>
            <person name="Musser K.A."/>
        </authorList>
    </citation>
    <scope>NUCLEOTIDE SEQUENCE [LARGE SCALE GENOMIC DNA]</scope>
    <source>
        <strain evidence="1 2">HAMBI 3106</strain>
    </source>
</reference>
<name>A0A099EYI6_9RHOB</name>
<evidence type="ECO:0000313" key="1">
    <source>
        <dbReference type="EMBL" id="KGJ03314.1"/>
    </source>
</evidence>
<comment type="caution">
    <text evidence="1">The sequence shown here is derived from an EMBL/GenBank/DDBJ whole genome shotgun (WGS) entry which is preliminary data.</text>
</comment>
<sequence length="127" mass="13547">MSDRFSSLGLNAGVWQGALRGDAPPGRIALTLNGRTVGLAEVTEDGPQLWRVSATLPPETLADGAQTYMLIADDGEGTEGPRPAAVRLAKLPLLAGEALDDDLRAEIDLLRAEIDLIKREFRRLATG</sequence>
<gene>
    <name evidence="1" type="ORF">IC63_13455</name>
</gene>
<dbReference type="Proteomes" id="UP000029917">
    <property type="component" value="Unassembled WGS sequence"/>
</dbReference>
<dbReference type="EMBL" id="JRKS01000053">
    <property type="protein sequence ID" value="KGJ03314.1"/>
    <property type="molecule type" value="Genomic_DNA"/>
</dbReference>
<dbReference type="RefSeq" id="WP_036720985.1">
    <property type="nucleotide sequence ID" value="NZ_JRKS01000053.1"/>
</dbReference>
<dbReference type="OrthoDB" id="7772846at2"/>
<accession>A0A099EYI6</accession>